<evidence type="ECO:0000256" key="7">
    <source>
        <dbReference type="SAM" id="Phobius"/>
    </source>
</evidence>
<feature type="transmembrane region" description="Helical" evidence="7">
    <location>
        <begin position="346"/>
        <end position="365"/>
    </location>
</feature>
<feature type="transmembrane region" description="Helical" evidence="7">
    <location>
        <begin position="162"/>
        <end position="182"/>
    </location>
</feature>
<evidence type="ECO:0000313" key="10">
    <source>
        <dbReference type="Proteomes" id="UP000308330"/>
    </source>
</evidence>
<evidence type="ECO:0000256" key="5">
    <source>
        <dbReference type="ARBA" id="ARBA00022989"/>
    </source>
</evidence>
<keyword evidence="10" id="KW-1185">Reference proteome</keyword>
<protein>
    <submittedName>
        <fullName evidence="9">MFS transporter</fullName>
    </submittedName>
</protein>
<dbReference type="Gene3D" id="1.20.1250.20">
    <property type="entry name" value="MFS general substrate transporter like domains"/>
    <property type="match status" value="1"/>
</dbReference>
<keyword evidence="5 7" id="KW-1133">Transmembrane helix</keyword>
<feature type="transmembrane region" description="Helical" evidence="7">
    <location>
        <begin position="7"/>
        <end position="33"/>
    </location>
</feature>
<evidence type="ECO:0000256" key="6">
    <source>
        <dbReference type="ARBA" id="ARBA00023136"/>
    </source>
</evidence>
<feature type="transmembrane region" description="Helical" evidence="7">
    <location>
        <begin position="219"/>
        <end position="240"/>
    </location>
</feature>
<feature type="domain" description="Major facilitator superfamily (MFS) profile" evidence="8">
    <location>
        <begin position="1"/>
        <end position="183"/>
    </location>
</feature>
<feature type="transmembrane region" description="Helical" evidence="7">
    <location>
        <begin position="39"/>
        <end position="59"/>
    </location>
</feature>
<proteinExistence type="predicted"/>
<dbReference type="PANTHER" id="PTHR43266:SF2">
    <property type="entry name" value="MAJOR FACILITATOR SUPERFAMILY (MFS) PROFILE DOMAIN-CONTAINING PROTEIN"/>
    <property type="match status" value="1"/>
</dbReference>
<dbReference type="InterPro" id="IPR036259">
    <property type="entry name" value="MFS_trans_sf"/>
</dbReference>
<keyword evidence="3" id="KW-1003">Cell membrane</keyword>
<reference evidence="9 10" key="1">
    <citation type="submission" date="2019-04" db="EMBL/GenBank/DDBJ databases">
        <title>Lysinibacillus genome sequencing.</title>
        <authorList>
            <person name="Dunlap C."/>
        </authorList>
    </citation>
    <scope>NUCLEOTIDE SEQUENCE [LARGE SCALE GENOMIC DNA]</scope>
    <source>
        <strain evidence="9 10">KCTC 33042</strain>
    </source>
</reference>
<dbReference type="Proteomes" id="UP000308330">
    <property type="component" value="Unassembled WGS sequence"/>
</dbReference>
<dbReference type="PROSITE" id="PS50850">
    <property type="entry name" value="MFS"/>
    <property type="match status" value="1"/>
</dbReference>
<feature type="transmembrane region" description="Helical" evidence="7">
    <location>
        <begin position="277"/>
        <end position="297"/>
    </location>
</feature>
<feature type="transmembrane region" description="Helical" evidence="7">
    <location>
        <begin position="371"/>
        <end position="390"/>
    </location>
</feature>
<dbReference type="EMBL" id="SZPT01000002">
    <property type="protein sequence ID" value="TKI48276.1"/>
    <property type="molecule type" value="Genomic_DNA"/>
</dbReference>
<feature type="transmembrane region" description="Helical" evidence="7">
    <location>
        <begin position="303"/>
        <end position="325"/>
    </location>
</feature>
<dbReference type="InterPro" id="IPR020846">
    <property type="entry name" value="MFS_dom"/>
</dbReference>
<dbReference type="InterPro" id="IPR011701">
    <property type="entry name" value="MFS"/>
</dbReference>
<feature type="transmembrane region" description="Helical" evidence="7">
    <location>
        <begin position="252"/>
        <end position="270"/>
    </location>
</feature>
<evidence type="ECO:0000256" key="2">
    <source>
        <dbReference type="ARBA" id="ARBA00022448"/>
    </source>
</evidence>
<dbReference type="RefSeq" id="WP_108029550.1">
    <property type="nucleotide sequence ID" value="NZ_PYUE01000001.1"/>
</dbReference>
<dbReference type="Pfam" id="PF07690">
    <property type="entry name" value="MFS_1"/>
    <property type="match status" value="1"/>
</dbReference>
<comment type="subcellular location">
    <subcellularLocation>
        <location evidence="1">Cell membrane</location>
        <topology evidence="1">Multi-pass membrane protein</topology>
    </subcellularLocation>
</comment>
<evidence type="ECO:0000256" key="1">
    <source>
        <dbReference type="ARBA" id="ARBA00004651"/>
    </source>
</evidence>
<dbReference type="SUPFAM" id="SSF103473">
    <property type="entry name" value="MFS general substrate transporter"/>
    <property type="match status" value="1"/>
</dbReference>
<dbReference type="CDD" id="cd06173">
    <property type="entry name" value="MFS_MefA_like"/>
    <property type="match status" value="1"/>
</dbReference>
<evidence type="ECO:0000256" key="4">
    <source>
        <dbReference type="ARBA" id="ARBA00022692"/>
    </source>
</evidence>
<keyword evidence="4 7" id="KW-0812">Transmembrane</keyword>
<keyword evidence="2" id="KW-0813">Transport</keyword>
<evidence type="ECO:0000313" key="9">
    <source>
        <dbReference type="EMBL" id="TKI48276.1"/>
    </source>
</evidence>
<comment type="caution">
    <text evidence="9">The sequence shown here is derived from an EMBL/GenBank/DDBJ whole genome shotgun (WGS) entry which is preliminary data.</text>
</comment>
<keyword evidence="6 7" id="KW-0472">Membrane</keyword>
<sequence length="417" mass="45837">MSRWKYPLMLLGGIGISNVGAWVYLIALNLILLNETGSPLAIALLYILGPIATIFSNTWAGSLIDRVNTRLLMMGLDMFRALCIAVIPFLPSLIYVYGVAFIINVGSAIFQPTSMVYMTKLIPVKDRQRFNALRSFINACGSLIGPAIAGILFWLGTPYTAIHINAIALFFSALLIMMLPNVDVRDKETKMQRFSWELIKKDCHVVVNFTKENAYITKIYLLFSGTTIFMTAIDSLEAAFAKGVLSISDTNYGYLLSIFGAGIIIGSIINSIFTKHLAVNHLIGVGTIFTSIGYLVFYSASGFFSAVPGVFLIGFAVTFANTGYLTFYQNHVPVKIMGRFESLFRVIEASIIVAVTIVIGLAAEFTSIRPVGLIGAMFFLFLGLLAWKAVTGTKKQAILKKRYLLSIINKAIEEAEK</sequence>
<evidence type="ECO:0000259" key="8">
    <source>
        <dbReference type="PROSITE" id="PS50850"/>
    </source>
</evidence>
<name>A0ABY2SYW8_9BACI</name>
<evidence type="ECO:0000256" key="3">
    <source>
        <dbReference type="ARBA" id="ARBA00022475"/>
    </source>
</evidence>
<organism evidence="9 10">
    <name type="scientific">Lysinibacillus tabacifolii</name>
    <dbReference type="NCBI Taxonomy" id="1173107"/>
    <lineage>
        <taxon>Bacteria</taxon>
        <taxon>Bacillati</taxon>
        <taxon>Bacillota</taxon>
        <taxon>Bacilli</taxon>
        <taxon>Bacillales</taxon>
        <taxon>Bacillaceae</taxon>
        <taxon>Lysinibacillus</taxon>
    </lineage>
</organism>
<dbReference type="PANTHER" id="PTHR43266">
    <property type="entry name" value="MACROLIDE-EFFLUX PROTEIN"/>
    <property type="match status" value="1"/>
</dbReference>
<gene>
    <name evidence="9" type="ORF">FC748_11670</name>
</gene>
<feature type="transmembrane region" description="Helical" evidence="7">
    <location>
        <begin position="136"/>
        <end position="156"/>
    </location>
</feature>
<accession>A0ABY2SYW8</accession>